<dbReference type="FunFam" id="2.60.40.10:FF:000136">
    <property type="entry name" value="Ciliary neurotrophic factor receptor alpha"/>
    <property type="match status" value="1"/>
</dbReference>
<dbReference type="Proteomes" id="UP000694397">
    <property type="component" value="Chromosome 6"/>
</dbReference>
<gene>
    <name evidence="10" type="primary">il11ra</name>
</gene>
<evidence type="ECO:0000256" key="7">
    <source>
        <dbReference type="SAM" id="SignalP"/>
    </source>
</evidence>
<accession>A0A8C9S1T6</accession>
<reference evidence="10" key="3">
    <citation type="submission" date="2025-09" db="UniProtKB">
        <authorList>
            <consortium name="Ensembl"/>
        </authorList>
    </citation>
    <scope>IDENTIFICATION</scope>
</reference>
<feature type="transmembrane region" description="Helical" evidence="6">
    <location>
        <begin position="345"/>
        <end position="371"/>
    </location>
</feature>
<protein>
    <submittedName>
        <fullName evidence="10">Interleukin 11 receptor subunit alpha</fullName>
    </submittedName>
</protein>
<evidence type="ECO:0000259" key="8">
    <source>
        <dbReference type="PROSITE" id="PS50835"/>
    </source>
</evidence>
<dbReference type="SUPFAM" id="SSF48726">
    <property type="entry name" value="Immunoglobulin"/>
    <property type="match status" value="1"/>
</dbReference>
<evidence type="ECO:0000256" key="3">
    <source>
        <dbReference type="ARBA" id="ARBA00022737"/>
    </source>
</evidence>
<dbReference type="RefSeq" id="XP_018608303.1">
    <property type="nucleotide sequence ID" value="XM_018752787.2"/>
</dbReference>
<dbReference type="CTD" id="3590"/>
<reference evidence="10" key="2">
    <citation type="submission" date="2025-08" db="UniProtKB">
        <authorList>
            <consortium name="Ensembl"/>
        </authorList>
    </citation>
    <scope>IDENTIFICATION</scope>
</reference>
<dbReference type="InterPro" id="IPR053073">
    <property type="entry name" value="IL11/IL27_subunit_beta"/>
</dbReference>
<organism evidence="10 11">
    <name type="scientific">Scleropages formosus</name>
    <name type="common">Asian bonytongue</name>
    <name type="synonym">Osteoglossum formosum</name>
    <dbReference type="NCBI Taxonomy" id="113540"/>
    <lineage>
        <taxon>Eukaryota</taxon>
        <taxon>Metazoa</taxon>
        <taxon>Chordata</taxon>
        <taxon>Craniata</taxon>
        <taxon>Vertebrata</taxon>
        <taxon>Euteleostomi</taxon>
        <taxon>Actinopterygii</taxon>
        <taxon>Neopterygii</taxon>
        <taxon>Teleostei</taxon>
        <taxon>Osteoglossocephala</taxon>
        <taxon>Osteoglossomorpha</taxon>
        <taxon>Osteoglossiformes</taxon>
        <taxon>Osteoglossidae</taxon>
        <taxon>Scleropages</taxon>
    </lineage>
</organism>
<comment type="similarity">
    <text evidence="1">Belongs to the type I cytokine receptor family. Type 3 subfamily.</text>
</comment>
<reference evidence="10 11" key="1">
    <citation type="submission" date="2019-04" db="EMBL/GenBank/DDBJ databases">
        <authorList>
            <consortium name="Wellcome Sanger Institute Data Sharing"/>
        </authorList>
    </citation>
    <scope>NUCLEOTIDE SEQUENCE [LARGE SCALE GENOMIC DNA]</scope>
</reference>
<evidence type="ECO:0000256" key="4">
    <source>
        <dbReference type="ARBA" id="ARBA00023180"/>
    </source>
</evidence>
<sequence length="395" mass="44410">MSVLSCHPYGLIVIAILTLSSVHIKSEIWSNEVSDIQYGNLNSNITLLCGGTRRGSSVEWRLNGSALGPGRVALSPDGSLTLVHTSSNMEGNYTCYDRKGVLLHTVILRLGHVPGRLIVKCTMANHHSVRCSWRPLVNTHLPTKYTASYRDQMNKVETCHQEPSKPNECTILDPTTWHHSHTINITEINPLGVETTLFLVKFHELLKPDPPEDVKIKAVEGEPTRLRISWRYPSTWPQSRAFPLSFQLRYRPMGSSIWSEVKTNNTTLMIMDALAGHLHTVQLQAADDLSFGQWSDWTPELLAMPWTVPVKEEVNPTGIEDLYDLQTEQSYTESPGAVPSEYRNLGVLISLGLFAGLILAMLVTLIILLWLRQKRRDMGTKQELASMMTMKSMQL</sequence>
<dbReference type="Gene3D" id="2.60.40.10">
    <property type="entry name" value="Immunoglobulins"/>
    <property type="match status" value="2"/>
</dbReference>
<feature type="domain" description="Ig-like" evidence="8">
    <location>
        <begin position="42"/>
        <end position="95"/>
    </location>
</feature>
<dbReference type="SUPFAM" id="SSF49265">
    <property type="entry name" value="Fibronectin type III"/>
    <property type="match status" value="2"/>
</dbReference>
<proteinExistence type="inferred from homology"/>
<evidence type="ECO:0000256" key="1">
    <source>
        <dbReference type="ARBA" id="ARBA00010890"/>
    </source>
</evidence>
<dbReference type="PANTHER" id="PTHR48483:SF2">
    <property type="entry name" value="INTERLEUKIN-27 SUBUNIT BETA"/>
    <property type="match status" value="1"/>
</dbReference>
<keyword evidence="5" id="KW-0393">Immunoglobulin domain</keyword>
<keyword evidence="11" id="KW-1185">Reference proteome</keyword>
<dbReference type="InterPro" id="IPR013783">
    <property type="entry name" value="Ig-like_fold"/>
</dbReference>
<keyword evidence="2 7" id="KW-0732">Signal</keyword>
<keyword evidence="6" id="KW-0812">Transmembrane</keyword>
<dbReference type="AlphaFoldDB" id="A0A8C9S1T6"/>
<dbReference type="Ensembl" id="ENSSFOT00015028386.2">
    <property type="protein sequence ID" value="ENSSFOP00015028073.2"/>
    <property type="gene ID" value="ENSSFOG00015018015.2"/>
</dbReference>
<dbReference type="GeneTree" id="ENSGT00940000165521"/>
<dbReference type="PROSITE" id="PS01354">
    <property type="entry name" value="HEMATOPO_REC_L_F3"/>
    <property type="match status" value="1"/>
</dbReference>
<feature type="chain" id="PRO_5034250906" evidence="7">
    <location>
        <begin position="27"/>
        <end position="395"/>
    </location>
</feature>
<dbReference type="SMART" id="SM00060">
    <property type="entry name" value="FN3"/>
    <property type="match status" value="2"/>
</dbReference>
<dbReference type="OrthoDB" id="418412at2759"/>
<keyword evidence="3" id="KW-0677">Repeat</keyword>
<dbReference type="PROSITE" id="PS50835">
    <property type="entry name" value="IG_LIKE"/>
    <property type="match status" value="1"/>
</dbReference>
<keyword evidence="6" id="KW-1133">Transmembrane helix</keyword>
<dbReference type="RefSeq" id="XP_018608311.1">
    <property type="nucleotide sequence ID" value="XM_018752795.2"/>
</dbReference>
<dbReference type="KEGG" id="sfm:108934716"/>
<evidence type="ECO:0000256" key="2">
    <source>
        <dbReference type="ARBA" id="ARBA00022729"/>
    </source>
</evidence>
<dbReference type="InterPro" id="IPR003530">
    <property type="entry name" value="Hematopoietin_rcpt_L_F3_CS"/>
</dbReference>
<dbReference type="RefSeq" id="XP_018608297.1">
    <property type="nucleotide sequence ID" value="XM_018752781.2"/>
</dbReference>
<dbReference type="GO" id="GO:0061026">
    <property type="term" value="P:cardiac muscle tissue regeneration"/>
    <property type="evidence" value="ECO:0007669"/>
    <property type="project" value="Ensembl"/>
</dbReference>
<evidence type="ECO:0000256" key="6">
    <source>
        <dbReference type="SAM" id="Phobius"/>
    </source>
</evidence>
<feature type="domain" description="Fibronectin type-III" evidence="9">
    <location>
        <begin position="210"/>
        <end position="305"/>
    </location>
</feature>
<dbReference type="PANTHER" id="PTHR48483">
    <property type="entry name" value="INTERLEUKIN-27 SUBUNIT BETA"/>
    <property type="match status" value="1"/>
</dbReference>
<dbReference type="InterPro" id="IPR036179">
    <property type="entry name" value="Ig-like_dom_sf"/>
</dbReference>
<evidence type="ECO:0000313" key="11">
    <source>
        <dbReference type="Proteomes" id="UP000694397"/>
    </source>
</evidence>
<dbReference type="GO" id="GO:0016020">
    <property type="term" value="C:membrane"/>
    <property type="evidence" value="ECO:0007669"/>
    <property type="project" value="InterPro"/>
</dbReference>
<dbReference type="GO" id="GO:0004896">
    <property type="term" value="F:cytokine receptor activity"/>
    <property type="evidence" value="ECO:0007669"/>
    <property type="project" value="InterPro"/>
</dbReference>
<dbReference type="GeneID" id="108934716"/>
<dbReference type="PROSITE" id="PS50853">
    <property type="entry name" value="FN3"/>
    <property type="match status" value="1"/>
</dbReference>
<name>A0A8C9S1T6_SCLFO</name>
<evidence type="ECO:0000313" key="10">
    <source>
        <dbReference type="Ensembl" id="ENSSFOP00015028073.2"/>
    </source>
</evidence>
<evidence type="ECO:0000259" key="9">
    <source>
        <dbReference type="PROSITE" id="PS50853"/>
    </source>
</evidence>
<dbReference type="InterPro" id="IPR003961">
    <property type="entry name" value="FN3_dom"/>
</dbReference>
<dbReference type="InterPro" id="IPR036116">
    <property type="entry name" value="FN3_sf"/>
</dbReference>
<dbReference type="CDD" id="cd00063">
    <property type="entry name" value="FN3"/>
    <property type="match status" value="1"/>
</dbReference>
<keyword evidence="4" id="KW-0325">Glycoprotein</keyword>
<keyword evidence="6" id="KW-0472">Membrane</keyword>
<feature type="signal peptide" evidence="7">
    <location>
        <begin position="1"/>
        <end position="26"/>
    </location>
</feature>
<dbReference type="GO" id="GO:0031101">
    <property type="term" value="P:fin regeneration"/>
    <property type="evidence" value="ECO:0007669"/>
    <property type="project" value="Ensembl"/>
</dbReference>
<evidence type="ECO:0000256" key="5">
    <source>
        <dbReference type="ARBA" id="ARBA00023319"/>
    </source>
</evidence>
<dbReference type="InterPro" id="IPR007110">
    <property type="entry name" value="Ig-like_dom"/>
</dbReference>